<evidence type="ECO:0000313" key="2">
    <source>
        <dbReference type="Proteomes" id="UP000232688"/>
    </source>
</evidence>
<reference evidence="1 2" key="1">
    <citation type="submission" date="2017-10" db="EMBL/GenBank/DDBJ databases">
        <title>Extensive intraspecific genome diversity in a model arbuscular mycorrhizal fungus.</title>
        <authorList>
            <person name="Chen E.C.H."/>
            <person name="Morin E."/>
            <person name="Baudet D."/>
            <person name="Noel J."/>
            <person name="Ndikumana S."/>
            <person name="Charron P."/>
            <person name="St-Onge C."/>
            <person name="Giorgi J."/>
            <person name="Grigoriev I.V."/>
            <person name="Roux C."/>
            <person name="Martin F.M."/>
            <person name="Corradi N."/>
        </authorList>
    </citation>
    <scope>NUCLEOTIDE SEQUENCE [LARGE SCALE GENOMIC DNA]</scope>
    <source>
        <strain evidence="1 2">A1</strain>
    </source>
</reference>
<sequence>MLAIKHEGVRNLMPNAEAWIKIKDTIIVSEPLERATKKSFRFDVSNNCWRRFCIWKFCSDSL</sequence>
<dbReference type="EMBL" id="LLXH01001966">
    <property type="protein sequence ID" value="PKC56968.1"/>
    <property type="molecule type" value="Genomic_DNA"/>
</dbReference>
<dbReference type="VEuPathDB" id="FungiDB:RhiirA1_473219"/>
<evidence type="ECO:0000313" key="1">
    <source>
        <dbReference type="EMBL" id="PKC56968.1"/>
    </source>
</evidence>
<name>A0A2N0R0Z4_9GLOM</name>
<reference evidence="1 2" key="2">
    <citation type="submission" date="2017-10" db="EMBL/GenBank/DDBJ databases">
        <title>Genome analyses suggest a sexual origin of heterokaryosis in a supposedly ancient asexual fungus.</title>
        <authorList>
            <person name="Corradi N."/>
            <person name="Sedzielewska K."/>
            <person name="Noel J."/>
            <person name="Charron P."/>
            <person name="Farinelli L."/>
            <person name="Marton T."/>
            <person name="Kruger M."/>
            <person name="Pelin A."/>
            <person name="Brachmann A."/>
            <person name="Corradi N."/>
        </authorList>
    </citation>
    <scope>NUCLEOTIDE SEQUENCE [LARGE SCALE GENOMIC DNA]</scope>
    <source>
        <strain evidence="1 2">A1</strain>
    </source>
</reference>
<organism evidence="1 2">
    <name type="scientific">Rhizophagus irregularis</name>
    <dbReference type="NCBI Taxonomy" id="588596"/>
    <lineage>
        <taxon>Eukaryota</taxon>
        <taxon>Fungi</taxon>
        <taxon>Fungi incertae sedis</taxon>
        <taxon>Mucoromycota</taxon>
        <taxon>Glomeromycotina</taxon>
        <taxon>Glomeromycetes</taxon>
        <taxon>Glomerales</taxon>
        <taxon>Glomeraceae</taxon>
        <taxon>Rhizophagus</taxon>
    </lineage>
</organism>
<protein>
    <submittedName>
        <fullName evidence="1">Uncharacterized protein</fullName>
    </submittedName>
</protein>
<dbReference type="AlphaFoldDB" id="A0A2N0R0Z4"/>
<proteinExistence type="predicted"/>
<gene>
    <name evidence="1" type="ORF">RhiirA1_473219</name>
</gene>
<accession>A0A2N0R0Z4</accession>
<comment type="caution">
    <text evidence="1">The sequence shown here is derived from an EMBL/GenBank/DDBJ whole genome shotgun (WGS) entry which is preliminary data.</text>
</comment>
<dbReference type="Proteomes" id="UP000232688">
    <property type="component" value="Unassembled WGS sequence"/>
</dbReference>